<dbReference type="InterPro" id="IPR038056">
    <property type="entry name" value="YjbR-like_sf"/>
</dbReference>
<comment type="caution">
    <text evidence="1">The sequence shown here is derived from an EMBL/GenBank/DDBJ whole genome shotgun (WGS) entry which is preliminary data.</text>
</comment>
<accession>A0ABS0C9K8</accession>
<reference evidence="1 2" key="1">
    <citation type="submission" date="2020-10" db="EMBL/GenBank/DDBJ databases">
        <title>Identification of Nocardia species via Next-generation sequencing and recognition of intraspecies genetic diversity.</title>
        <authorList>
            <person name="Li P."/>
            <person name="Li P."/>
            <person name="Lu B."/>
        </authorList>
    </citation>
    <scope>NUCLEOTIDE SEQUENCE [LARGE SCALE GENOMIC DNA]</scope>
    <source>
        <strain evidence="1 2">N-11</strain>
    </source>
</reference>
<dbReference type="EMBL" id="JADLRE010000006">
    <property type="protein sequence ID" value="MBF6225344.1"/>
    <property type="molecule type" value="Genomic_DNA"/>
</dbReference>
<dbReference type="Pfam" id="PF04237">
    <property type="entry name" value="YjbR"/>
    <property type="match status" value="1"/>
</dbReference>
<proteinExistence type="predicted"/>
<gene>
    <name evidence="1" type="ORF">IU470_09495</name>
</gene>
<dbReference type="RefSeq" id="WP_195032630.1">
    <property type="nucleotide sequence ID" value="NZ_JADLRE010000006.1"/>
</dbReference>
<dbReference type="GO" id="GO:0003677">
    <property type="term" value="F:DNA binding"/>
    <property type="evidence" value="ECO:0007669"/>
    <property type="project" value="UniProtKB-KW"/>
</dbReference>
<sequence length="118" mass="13259">MDPLARIRAICLELPESIERPSHGSPTFFVRTKTVFTYYLEDGHREPGATIWCPAPVGVQAELIASEAARFFVPPYVGHRGWIGVRLDIAPDWDEVAEIVQDGYRLVAPKRLSALLDR</sequence>
<keyword evidence="2" id="KW-1185">Reference proteome</keyword>
<dbReference type="SUPFAM" id="SSF142906">
    <property type="entry name" value="YjbR-like"/>
    <property type="match status" value="1"/>
</dbReference>
<evidence type="ECO:0000313" key="2">
    <source>
        <dbReference type="Proteomes" id="UP000807309"/>
    </source>
</evidence>
<dbReference type="Proteomes" id="UP000807309">
    <property type="component" value="Unassembled WGS sequence"/>
</dbReference>
<dbReference type="Gene3D" id="3.90.1150.30">
    <property type="match status" value="1"/>
</dbReference>
<dbReference type="InterPro" id="IPR058532">
    <property type="entry name" value="YjbR/MT2646/Rv2570-like"/>
</dbReference>
<keyword evidence="1" id="KW-0238">DNA-binding</keyword>
<evidence type="ECO:0000313" key="1">
    <source>
        <dbReference type="EMBL" id="MBF6225344.1"/>
    </source>
</evidence>
<name>A0ABS0C9K8_9NOCA</name>
<organism evidence="1 2">
    <name type="scientific">Nocardia abscessus</name>
    <dbReference type="NCBI Taxonomy" id="120957"/>
    <lineage>
        <taxon>Bacteria</taxon>
        <taxon>Bacillati</taxon>
        <taxon>Actinomycetota</taxon>
        <taxon>Actinomycetes</taxon>
        <taxon>Mycobacteriales</taxon>
        <taxon>Nocardiaceae</taxon>
        <taxon>Nocardia</taxon>
    </lineage>
</organism>
<protein>
    <submittedName>
        <fullName evidence="1">MmcQ/YjbR family DNA-binding protein</fullName>
    </submittedName>
</protein>